<dbReference type="EMBL" id="JAPTSV010000014">
    <property type="protein sequence ID" value="KAJ1520376.1"/>
    <property type="molecule type" value="Genomic_DNA"/>
</dbReference>
<keyword evidence="3" id="KW-1185">Reference proteome</keyword>
<dbReference type="Proteomes" id="UP001075354">
    <property type="component" value="Chromosome 14"/>
</dbReference>
<name>A0AAV7X416_9NEOP</name>
<dbReference type="GO" id="GO:0005739">
    <property type="term" value="C:mitochondrion"/>
    <property type="evidence" value="ECO:0007669"/>
    <property type="project" value="TreeGrafter"/>
</dbReference>
<sequence>MQHRFQPKKDYKEHVIYLRVRPEVNFERIQTRGRAEEMGVPLEYFCQLHQLLEDWLLKETDMPVTTIDAERPHHQVYADVLATVERLGL</sequence>
<accession>A0AAV7X416</accession>
<dbReference type="InterPro" id="IPR027417">
    <property type="entry name" value="P-loop_NTPase"/>
</dbReference>
<dbReference type="SUPFAM" id="SSF52540">
    <property type="entry name" value="P-loop containing nucleoside triphosphate hydrolases"/>
    <property type="match status" value="1"/>
</dbReference>
<evidence type="ECO:0000313" key="2">
    <source>
        <dbReference type="EMBL" id="KAJ1520376.1"/>
    </source>
</evidence>
<reference evidence="2" key="1">
    <citation type="submission" date="2022-12" db="EMBL/GenBank/DDBJ databases">
        <title>Chromosome-level genome assembly of the bean flower thrips Megalurothrips usitatus.</title>
        <authorList>
            <person name="Ma L."/>
            <person name="Liu Q."/>
            <person name="Li H."/>
            <person name="Cai W."/>
        </authorList>
    </citation>
    <scope>NUCLEOTIDE SEQUENCE</scope>
    <source>
        <strain evidence="2">Cailab_2022a</strain>
    </source>
</reference>
<dbReference type="InterPro" id="IPR050566">
    <property type="entry name" value="Deoxyribonucleoside_kinase"/>
</dbReference>
<organism evidence="2 3">
    <name type="scientific">Megalurothrips usitatus</name>
    <name type="common">bean blossom thrips</name>
    <dbReference type="NCBI Taxonomy" id="439358"/>
    <lineage>
        <taxon>Eukaryota</taxon>
        <taxon>Metazoa</taxon>
        <taxon>Ecdysozoa</taxon>
        <taxon>Arthropoda</taxon>
        <taxon>Hexapoda</taxon>
        <taxon>Insecta</taxon>
        <taxon>Pterygota</taxon>
        <taxon>Neoptera</taxon>
        <taxon>Paraneoptera</taxon>
        <taxon>Thysanoptera</taxon>
        <taxon>Terebrantia</taxon>
        <taxon>Thripoidea</taxon>
        <taxon>Thripidae</taxon>
        <taxon>Megalurothrips</taxon>
    </lineage>
</organism>
<gene>
    <name evidence="2" type="ORF">ONE63_003511</name>
</gene>
<dbReference type="PANTHER" id="PTHR10513">
    <property type="entry name" value="DEOXYNUCLEOSIDE KINASE"/>
    <property type="match status" value="1"/>
</dbReference>
<protein>
    <recommendedName>
        <fullName evidence="1">Deoxynucleoside kinase domain-containing protein</fullName>
    </recommendedName>
</protein>
<proteinExistence type="predicted"/>
<evidence type="ECO:0000313" key="3">
    <source>
        <dbReference type="Proteomes" id="UP001075354"/>
    </source>
</evidence>
<comment type="caution">
    <text evidence="2">The sequence shown here is derived from an EMBL/GenBank/DDBJ whole genome shotgun (WGS) entry which is preliminary data.</text>
</comment>
<evidence type="ECO:0000259" key="1">
    <source>
        <dbReference type="Pfam" id="PF01712"/>
    </source>
</evidence>
<dbReference type="Gene3D" id="3.40.50.300">
    <property type="entry name" value="P-loop containing nucleotide triphosphate hydrolases"/>
    <property type="match status" value="1"/>
</dbReference>
<dbReference type="GO" id="GO:0019136">
    <property type="term" value="F:deoxynucleoside kinase activity"/>
    <property type="evidence" value="ECO:0007669"/>
    <property type="project" value="TreeGrafter"/>
</dbReference>
<dbReference type="InterPro" id="IPR031314">
    <property type="entry name" value="DNK_dom"/>
</dbReference>
<dbReference type="Pfam" id="PF01712">
    <property type="entry name" value="dNK"/>
    <property type="match status" value="1"/>
</dbReference>
<feature type="domain" description="Deoxynucleoside kinase" evidence="1">
    <location>
        <begin position="11"/>
        <end position="85"/>
    </location>
</feature>
<dbReference type="PANTHER" id="PTHR10513:SF24">
    <property type="entry name" value="THYMIDINE KINASE 2, MITOCHONDRIAL"/>
    <property type="match status" value="1"/>
</dbReference>
<dbReference type="AlphaFoldDB" id="A0AAV7X416"/>